<feature type="compositionally biased region" description="Basic and acidic residues" evidence="4">
    <location>
        <begin position="641"/>
        <end position="654"/>
    </location>
</feature>
<feature type="compositionally biased region" description="Low complexity" evidence="4">
    <location>
        <begin position="108"/>
        <end position="125"/>
    </location>
</feature>
<feature type="compositionally biased region" description="Polar residues" evidence="4">
    <location>
        <begin position="254"/>
        <end position="270"/>
    </location>
</feature>
<evidence type="ECO:0000256" key="2">
    <source>
        <dbReference type="ARBA" id="ARBA00023015"/>
    </source>
</evidence>
<feature type="region of interest" description="Disordered" evidence="4">
    <location>
        <begin position="1"/>
        <end position="188"/>
    </location>
</feature>
<name>A0A163LIL0_DIDRA</name>
<dbReference type="InterPro" id="IPR038635">
    <property type="entry name" value="CCR4-NOT_su2/3/5_C_sf"/>
</dbReference>
<dbReference type="STRING" id="5454.A0A163LIL0"/>
<evidence type="ECO:0000256" key="3">
    <source>
        <dbReference type="ARBA" id="ARBA00023163"/>
    </source>
</evidence>
<evidence type="ECO:0000256" key="4">
    <source>
        <dbReference type="SAM" id="MobiDB-lite"/>
    </source>
</evidence>
<feature type="compositionally biased region" description="Polar residues" evidence="4">
    <location>
        <begin position="215"/>
        <end position="235"/>
    </location>
</feature>
<dbReference type="PANTHER" id="PTHR23326">
    <property type="entry name" value="CCR4 NOT-RELATED"/>
    <property type="match status" value="1"/>
</dbReference>
<dbReference type="FunFam" id="2.30.30.1020:FF:000007">
    <property type="entry name" value="Putative not2 family protein"/>
    <property type="match status" value="1"/>
</dbReference>
<dbReference type="GO" id="GO:0006355">
    <property type="term" value="P:regulation of DNA-templated transcription"/>
    <property type="evidence" value="ECO:0007669"/>
    <property type="project" value="InterPro"/>
</dbReference>
<feature type="compositionally biased region" description="Low complexity" evidence="4">
    <location>
        <begin position="86"/>
        <end position="95"/>
    </location>
</feature>
<dbReference type="Pfam" id="PF04153">
    <property type="entry name" value="NOT2_3_5_C"/>
    <property type="match status" value="1"/>
</dbReference>
<dbReference type="InterPro" id="IPR040168">
    <property type="entry name" value="Not2/3/5"/>
</dbReference>
<dbReference type="GO" id="GO:0030015">
    <property type="term" value="C:CCR4-NOT core complex"/>
    <property type="evidence" value="ECO:0007669"/>
    <property type="project" value="InterPro"/>
</dbReference>
<dbReference type="OrthoDB" id="25391at2759"/>
<feature type="compositionally biased region" description="Polar residues" evidence="4">
    <location>
        <begin position="126"/>
        <end position="141"/>
    </location>
</feature>
<protein>
    <submittedName>
        <fullName evidence="5">Regulation of transcription, DNA-templated</fullName>
    </submittedName>
</protein>
<accession>A0A163LIL0</accession>
<feature type="region of interest" description="Disordered" evidence="4">
    <location>
        <begin position="606"/>
        <end position="654"/>
    </location>
</feature>
<feature type="region of interest" description="Disordered" evidence="4">
    <location>
        <begin position="904"/>
        <end position="949"/>
    </location>
</feature>
<evidence type="ECO:0000313" key="6">
    <source>
        <dbReference type="Proteomes" id="UP000076837"/>
    </source>
</evidence>
<organism evidence="5 6">
    <name type="scientific">Didymella rabiei</name>
    <name type="common">Chickpea ascochyta blight fungus</name>
    <name type="synonym">Mycosphaerella rabiei</name>
    <dbReference type="NCBI Taxonomy" id="5454"/>
    <lineage>
        <taxon>Eukaryota</taxon>
        <taxon>Fungi</taxon>
        <taxon>Dikarya</taxon>
        <taxon>Ascomycota</taxon>
        <taxon>Pezizomycotina</taxon>
        <taxon>Dothideomycetes</taxon>
        <taxon>Pleosporomycetidae</taxon>
        <taxon>Pleosporales</taxon>
        <taxon>Pleosporineae</taxon>
        <taxon>Didymellaceae</taxon>
        <taxon>Ascochyta</taxon>
    </lineage>
</organism>
<dbReference type="EMBL" id="JYNV01000053">
    <property type="protein sequence ID" value="KZM27828.1"/>
    <property type="molecule type" value="Genomic_DNA"/>
</dbReference>
<dbReference type="Gene3D" id="2.30.30.1020">
    <property type="entry name" value="CCR4-NOT complex subunit 2/3/5, C-terminal domain"/>
    <property type="match status" value="1"/>
</dbReference>
<feature type="compositionally biased region" description="Polar residues" evidence="4">
    <location>
        <begin position="51"/>
        <end position="71"/>
    </location>
</feature>
<feature type="compositionally biased region" description="Polar residues" evidence="4">
    <location>
        <begin position="96"/>
        <end position="107"/>
    </location>
</feature>
<proteinExistence type="inferred from homology"/>
<sequence>MFQVRQNENRAPLGTNRLQNGKLGGGQAQWGSGAFTGPTGGAPGLPAAQTRTNGGPASSFAQAMGNSQPHTPLNLEEFPSLSGAPQAQQNTTAQQMWANPTLRTTPHTTIQRPQGQTPQPGQSGQAPNQQLPNQNEDSPQGQFGGAGDDYRFGGQGGVGQLSGSAQPQTGNIEEFPPLGNNAAGEIGPDRRAGLIQNAAAFGTTPGTSAFPGLGQTRNGLSSPTESQGNRSSNATVGGGLASATSRTPFDGMRATQSQQEGGQRTGQAPGNLSFLGSGIRSGGDATPVGQRSQQSHFDSGFAGDGIDSPNAQTPLHKKLAEMTDQERYGLPGLLSMIPLESPDYSSLAMGQDLTVLGLDLSRPDNSPLHPTFGSPFVESNVKPVIPPDFTLPAAYTVTNVPPLHSKMTSFSAETLLAIFYQHPRDILQEIAAAELYNRDWRWHIKLQQWMMKDPDLPAPIRLSPKEERGWYLFFDVTNWRRERREFELNYDHLDQRHGSPGMTGPLNGLLSAYPAEPEYLNRDLDVYSRTMATYIDLPHISIVWTKTSQHLGYVIGAPSTQVSTPRPHNAAIFVLHSTEPARFMMADEVALGLSQVTKDRRRQLVRHKTISSHRPSPPLSIPRRLSSVTPKLGRRPLSTINEDRAPSLKSDSSDSLKLIPALPHQPSTWTYSSEHLIYISPSRQLQEFQSVSYGSVDEENKVDKAYYWSTPRVYRTQSQWTTPSDYYVPSGTPETQEPTTVETSAASVLDIEDLPESAEHPVPIDCGLSRDAIADLFHRVEEYEREHSDDTQDAGTIWVRVSEAGQGLTKTLKTMGSLRRRPTFEVRLEMGLADRPKTPSGTVSTQPQVKIYEKPTRMKRLSITVGDCWKRFRNRSGDTGTELQASHNVVDAPVMNGSIFSFSLDENPTTRPQIDRKDPLLAPDLARKSGGTIPRPVRKDSKRSVSEQLRRRKSSLFLDVD</sequence>
<dbReference type="GO" id="GO:0000289">
    <property type="term" value="P:nuclear-transcribed mRNA poly(A) tail shortening"/>
    <property type="evidence" value="ECO:0007669"/>
    <property type="project" value="UniProtKB-ARBA"/>
</dbReference>
<feature type="compositionally biased region" description="Gly residues" evidence="4">
    <location>
        <begin position="142"/>
        <end position="160"/>
    </location>
</feature>
<keyword evidence="3" id="KW-0804">Transcription</keyword>
<feature type="compositionally biased region" description="Basic and acidic residues" evidence="4">
    <location>
        <begin position="937"/>
        <end position="949"/>
    </location>
</feature>
<comment type="caution">
    <text evidence="5">The sequence shown here is derived from an EMBL/GenBank/DDBJ whole genome shotgun (WGS) entry which is preliminary data.</text>
</comment>
<reference evidence="5 6" key="1">
    <citation type="journal article" date="2016" name="Sci. Rep.">
        <title>Draft genome sequencing and secretome analysis of fungal phytopathogen Ascochyta rabiei provides insight into the necrotrophic effector repertoire.</title>
        <authorList>
            <person name="Verma S."/>
            <person name="Gazara R.K."/>
            <person name="Nizam S."/>
            <person name="Parween S."/>
            <person name="Chattopadhyay D."/>
            <person name="Verma P.K."/>
        </authorList>
    </citation>
    <scope>NUCLEOTIDE SEQUENCE [LARGE SCALE GENOMIC DNA]</scope>
    <source>
        <strain evidence="5 6">ArDII</strain>
    </source>
</reference>
<keyword evidence="2" id="KW-0805">Transcription regulation</keyword>
<dbReference type="Proteomes" id="UP000076837">
    <property type="component" value="Unassembled WGS sequence"/>
</dbReference>
<dbReference type="InterPro" id="IPR007282">
    <property type="entry name" value="NOT2/3/5_C"/>
</dbReference>
<dbReference type="AlphaFoldDB" id="A0A163LIL0"/>
<evidence type="ECO:0000313" key="5">
    <source>
        <dbReference type="EMBL" id="KZM27828.1"/>
    </source>
</evidence>
<evidence type="ECO:0000256" key="1">
    <source>
        <dbReference type="ARBA" id="ARBA00007682"/>
    </source>
</evidence>
<comment type="similarity">
    <text evidence="1">Belongs to the CNOT2/3/5 family.</text>
</comment>
<keyword evidence="6" id="KW-1185">Reference proteome</keyword>
<feature type="region of interest" description="Disordered" evidence="4">
    <location>
        <begin position="203"/>
        <end position="312"/>
    </location>
</feature>
<gene>
    <name evidence="5" type="ORF">ST47_g1031</name>
</gene>